<comment type="similarity">
    <text evidence="6">Belongs to the peptidase M48 family.</text>
</comment>
<dbReference type="PANTHER" id="PTHR34978:SF3">
    <property type="entry name" value="SLR0241 PROTEIN"/>
    <property type="match status" value="1"/>
</dbReference>
<keyword evidence="7" id="KW-1133">Transmembrane helix</keyword>
<dbReference type="GO" id="GO:0004222">
    <property type="term" value="F:metalloendopeptidase activity"/>
    <property type="evidence" value="ECO:0007669"/>
    <property type="project" value="InterPro"/>
</dbReference>
<evidence type="ECO:0000256" key="1">
    <source>
        <dbReference type="ARBA" id="ARBA00022670"/>
    </source>
</evidence>
<dbReference type="EMBL" id="JAHHHD010000001">
    <property type="protein sequence ID" value="MBW4657438.1"/>
    <property type="molecule type" value="Genomic_DNA"/>
</dbReference>
<dbReference type="PANTHER" id="PTHR34978">
    <property type="entry name" value="POSSIBLE SENSOR-TRANSDUCER PROTEIN BLAR"/>
    <property type="match status" value="1"/>
</dbReference>
<evidence type="ECO:0000259" key="8">
    <source>
        <dbReference type="Pfam" id="PF01435"/>
    </source>
</evidence>
<comment type="cofactor">
    <cofactor evidence="6">
        <name>Zn(2+)</name>
        <dbReference type="ChEBI" id="CHEBI:29105"/>
    </cofactor>
    <text evidence="6">Binds 1 zinc ion per subunit.</text>
</comment>
<dbReference type="GO" id="GO:0046872">
    <property type="term" value="F:metal ion binding"/>
    <property type="evidence" value="ECO:0007669"/>
    <property type="project" value="UniProtKB-KW"/>
</dbReference>
<evidence type="ECO:0000256" key="5">
    <source>
        <dbReference type="ARBA" id="ARBA00023049"/>
    </source>
</evidence>
<evidence type="ECO:0000313" key="10">
    <source>
        <dbReference type="Proteomes" id="UP000757435"/>
    </source>
</evidence>
<keyword evidence="7" id="KW-0472">Membrane</keyword>
<dbReference type="InterPro" id="IPR001915">
    <property type="entry name" value="Peptidase_M48"/>
</dbReference>
<evidence type="ECO:0000313" key="9">
    <source>
        <dbReference type="EMBL" id="MBW4657438.1"/>
    </source>
</evidence>
<dbReference type="InterPro" id="IPR052173">
    <property type="entry name" value="Beta-lactam_resp_regulator"/>
</dbReference>
<feature type="domain" description="Peptidase M48" evidence="8">
    <location>
        <begin position="126"/>
        <end position="191"/>
    </location>
</feature>
<keyword evidence="5 6" id="KW-0482">Metalloprotease</keyword>
<dbReference type="AlphaFoldDB" id="A0A951Q9W1"/>
<dbReference type="CDD" id="cd07326">
    <property type="entry name" value="M56_BlaR1_MecR1_like"/>
    <property type="match status" value="1"/>
</dbReference>
<accession>A0A951Q9W1</accession>
<reference evidence="9" key="2">
    <citation type="journal article" date="2022" name="Microbiol. Resour. Announc.">
        <title>Metagenome Sequencing to Explore Phylogenomics of Terrestrial Cyanobacteria.</title>
        <authorList>
            <person name="Ward R.D."/>
            <person name="Stajich J.E."/>
            <person name="Johansen J.R."/>
            <person name="Huntemann M."/>
            <person name="Clum A."/>
            <person name="Foster B."/>
            <person name="Foster B."/>
            <person name="Roux S."/>
            <person name="Palaniappan K."/>
            <person name="Varghese N."/>
            <person name="Mukherjee S."/>
            <person name="Reddy T.B.K."/>
            <person name="Daum C."/>
            <person name="Copeland A."/>
            <person name="Chen I.A."/>
            <person name="Ivanova N.N."/>
            <person name="Kyrpides N.C."/>
            <person name="Shapiro N."/>
            <person name="Eloe-Fadrosh E.A."/>
            <person name="Pietrasiak N."/>
        </authorList>
    </citation>
    <scope>NUCLEOTIDE SEQUENCE</scope>
    <source>
        <strain evidence="9">UHER 2000/2452</strain>
    </source>
</reference>
<keyword evidence="3 6" id="KW-0378">Hydrolase</keyword>
<feature type="transmembrane region" description="Helical" evidence="7">
    <location>
        <begin position="265"/>
        <end position="283"/>
    </location>
</feature>
<dbReference type="GO" id="GO:0006508">
    <property type="term" value="P:proteolysis"/>
    <property type="evidence" value="ECO:0007669"/>
    <property type="project" value="UniProtKB-KW"/>
</dbReference>
<feature type="transmembrane region" description="Helical" evidence="7">
    <location>
        <begin position="67"/>
        <end position="87"/>
    </location>
</feature>
<keyword evidence="2" id="KW-0479">Metal-binding</keyword>
<reference evidence="9" key="1">
    <citation type="submission" date="2021-05" db="EMBL/GenBank/DDBJ databases">
        <authorList>
            <person name="Pietrasiak N."/>
            <person name="Ward R."/>
            <person name="Stajich J.E."/>
            <person name="Kurbessoian T."/>
        </authorList>
    </citation>
    <scope>NUCLEOTIDE SEQUENCE</scope>
    <source>
        <strain evidence="9">UHER 2000/2452</strain>
    </source>
</reference>
<keyword evidence="4 6" id="KW-0862">Zinc</keyword>
<comment type="caution">
    <text evidence="9">The sequence shown here is derived from an EMBL/GenBank/DDBJ whole genome shotgun (WGS) entry which is preliminary data.</text>
</comment>
<protein>
    <submittedName>
        <fullName evidence="9">M56 family metallopeptidase</fullName>
    </submittedName>
</protein>
<dbReference type="Proteomes" id="UP000757435">
    <property type="component" value="Unassembled WGS sequence"/>
</dbReference>
<organism evidence="9 10">
    <name type="scientific">Drouetiella hepatica Uher 2000/2452</name>
    <dbReference type="NCBI Taxonomy" id="904376"/>
    <lineage>
        <taxon>Bacteria</taxon>
        <taxon>Bacillati</taxon>
        <taxon>Cyanobacteriota</taxon>
        <taxon>Cyanophyceae</taxon>
        <taxon>Oculatellales</taxon>
        <taxon>Oculatellaceae</taxon>
        <taxon>Drouetiella</taxon>
    </lineage>
</organism>
<evidence type="ECO:0000256" key="3">
    <source>
        <dbReference type="ARBA" id="ARBA00022801"/>
    </source>
</evidence>
<feature type="transmembrane region" description="Helical" evidence="7">
    <location>
        <begin position="6"/>
        <end position="22"/>
    </location>
</feature>
<dbReference type="Pfam" id="PF01435">
    <property type="entry name" value="Peptidase_M48"/>
    <property type="match status" value="1"/>
</dbReference>
<evidence type="ECO:0000256" key="2">
    <source>
        <dbReference type="ARBA" id="ARBA00022723"/>
    </source>
</evidence>
<evidence type="ECO:0000256" key="6">
    <source>
        <dbReference type="RuleBase" id="RU003983"/>
    </source>
</evidence>
<dbReference type="Gene3D" id="3.30.2010.10">
    <property type="entry name" value="Metalloproteases ('zincins'), catalytic domain"/>
    <property type="match status" value="1"/>
</dbReference>
<proteinExistence type="inferred from homology"/>
<evidence type="ECO:0000256" key="4">
    <source>
        <dbReference type="ARBA" id="ARBA00022833"/>
    </source>
</evidence>
<keyword evidence="1 6" id="KW-0645">Protease</keyword>
<keyword evidence="7" id="KW-0812">Transmembrane</keyword>
<gene>
    <name evidence="9" type="ORF">KME15_02095</name>
</gene>
<name>A0A951Q9W1_9CYAN</name>
<evidence type="ECO:0000256" key="7">
    <source>
        <dbReference type="SAM" id="Phobius"/>
    </source>
</evidence>
<sequence length="284" mass="32150">MHLTLILLAIVISGLTRFLWWRSAEWSDRWQRTLIAFLLPPLLLLTTAVAVMCMGTQGQMLGLPAGWIGYLLALSFLATAIGLLLRLGWQGWRSLRHVHSYPVQSYPVLGQDIAIGHVVATSHLFAAQIGFWNSQLVVSQGLLDRLTPEQLEAVLTHERAHAYYRDTFWFFWMGWLRHFTVWLPNTEALWQELLLLRELRADRWAAQAIDPLLLAESLLLTVKETPLSAADFCAAFSAAAPLNRLEERIDALLLPSESAELDNRISLLGLWVALVPLLTVLFHQ</sequence>
<feature type="transmembrane region" description="Helical" evidence="7">
    <location>
        <begin position="34"/>
        <end position="55"/>
    </location>
</feature>